<dbReference type="Proteomes" id="UP000693946">
    <property type="component" value="Linkage Group LG12"/>
</dbReference>
<dbReference type="EMBL" id="JAGKHQ010000004">
    <property type="protein sequence ID" value="KAG7517431.1"/>
    <property type="molecule type" value="Genomic_DNA"/>
</dbReference>
<protein>
    <submittedName>
        <fullName evidence="1">Uncharacterized protein</fullName>
    </submittedName>
</protein>
<dbReference type="AlphaFoldDB" id="A0AAV6SJ21"/>
<reference evidence="1 2" key="1">
    <citation type="journal article" date="2021" name="Sci. Rep.">
        <title>Chromosome anchoring in Senegalese sole (Solea senegalensis) reveals sex-associated markers and genome rearrangements in flatfish.</title>
        <authorList>
            <person name="Guerrero-Cozar I."/>
            <person name="Gomez-Garrido J."/>
            <person name="Berbel C."/>
            <person name="Martinez-Blanch J.F."/>
            <person name="Alioto T."/>
            <person name="Claros M.G."/>
            <person name="Gagnaire P.A."/>
            <person name="Manchado M."/>
        </authorList>
    </citation>
    <scope>NUCLEOTIDE SEQUENCE [LARGE SCALE GENOMIC DNA]</scope>
    <source>
        <strain evidence="1">Sse05_10M</strain>
    </source>
</reference>
<organism evidence="1 2">
    <name type="scientific">Solea senegalensis</name>
    <name type="common">Senegalese sole</name>
    <dbReference type="NCBI Taxonomy" id="28829"/>
    <lineage>
        <taxon>Eukaryota</taxon>
        <taxon>Metazoa</taxon>
        <taxon>Chordata</taxon>
        <taxon>Craniata</taxon>
        <taxon>Vertebrata</taxon>
        <taxon>Euteleostomi</taxon>
        <taxon>Actinopterygii</taxon>
        <taxon>Neopterygii</taxon>
        <taxon>Teleostei</taxon>
        <taxon>Neoteleostei</taxon>
        <taxon>Acanthomorphata</taxon>
        <taxon>Carangaria</taxon>
        <taxon>Pleuronectiformes</taxon>
        <taxon>Pleuronectoidei</taxon>
        <taxon>Soleidae</taxon>
        <taxon>Solea</taxon>
    </lineage>
</organism>
<evidence type="ECO:0000313" key="2">
    <source>
        <dbReference type="Proteomes" id="UP000693946"/>
    </source>
</evidence>
<gene>
    <name evidence="1" type="ORF">JOB18_007438</name>
</gene>
<name>A0AAV6SJ21_SOLSE</name>
<accession>A0AAV6SJ21</accession>
<proteinExistence type="predicted"/>
<keyword evidence="2" id="KW-1185">Reference proteome</keyword>
<sequence length="164" mass="18570">MQPNPQTLYFLFPCKKIICKKVDVHHAVHSSNSHVCVTTGEHVMLKLTTDDTAVCEEPTFQLPNQFIFDVNALAGLKILCGELELCRSGSCVIPVCFNPATLCLFLMIREAQYSTSQLMDVPGTATLWHITPNMEQRRNQTEDHHGKVFDSPQHPRYFLCTFSD</sequence>
<comment type="caution">
    <text evidence="1">The sequence shown here is derived from an EMBL/GenBank/DDBJ whole genome shotgun (WGS) entry which is preliminary data.</text>
</comment>
<evidence type="ECO:0000313" key="1">
    <source>
        <dbReference type="EMBL" id="KAG7517431.1"/>
    </source>
</evidence>